<proteinExistence type="predicted"/>
<evidence type="ECO:0000256" key="1">
    <source>
        <dbReference type="SAM" id="MobiDB-lite"/>
    </source>
</evidence>
<dbReference type="Gramene" id="KRH17884">
    <property type="protein sequence ID" value="KRH17884"/>
    <property type="gene ID" value="GLYMA_13G024800"/>
</dbReference>
<feature type="region of interest" description="Disordered" evidence="1">
    <location>
        <begin position="27"/>
        <end position="53"/>
    </location>
</feature>
<dbReference type="EMBL" id="CM000846">
    <property type="protein sequence ID" value="KRH17884.1"/>
    <property type="molecule type" value="Genomic_DNA"/>
</dbReference>
<reference evidence="3" key="2">
    <citation type="submission" date="2018-02" db="UniProtKB">
        <authorList>
            <consortium name="EnsemblPlants"/>
        </authorList>
    </citation>
    <scope>IDENTIFICATION</scope>
    <source>
        <strain evidence="3">Williams 82</strain>
    </source>
</reference>
<accession>A0A0R0GHE5</accession>
<evidence type="ECO:0000313" key="4">
    <source>
        <dbReference type="Proteomes" id="UP000008827"/>
    </source>
</evidence>
<keyword evidence="4" id="KW-1185">Reference proteome</keyword>
<dbReference type="InParanoid" id="A0A0R0GHE5"/>
<gene>
    <name evidence="2" type="ORF">GLYMA_13G024800</name>
</gene>
<reference evidence="2" key="3">
    <citation type="submission" date="2018-07" db="EMBL/GenBank/DDBJ databases">
        <title>WGS assembly of Glycine max.</title>
        <authorList>
            <person name="Schmutz J."/>
            <person name="Cannon S."/>
            <person name="Schlueter J."/>
            <person name="Ma J."/>
            <person name="Mitros T."/>
            <person name="Nelson W."/>
            <person name="Hyten D."/>
            <person name="Song Q."/>
            <person name="Thelen J."/>
            <person name="Cheng J."/>
            <person name="Xu D."/>
            <person name="Hellsten U."/>
            <person name="May G."/>
            <person name="Yu Y."/>
            <person name="Sakurai T."/>
            <person name="Umezawa T."/>
            <person name="Bhattacharyya M."/>
            <person name="Sandhu D."/>
            <person name="Valliyodan B."/>
            <person name="Lindquist E."/>
            <person name="Peto M."/>
            <person name="Grant D."/>
            <person name="Shu S."/>
            <person name="Goodstein D."/>
            <person name="Barry K."/>
            <person name="Futrell-Griggs M."/>
            <person name="Abernathy B."/>
            <person name="Du J."/>
            <person name="Tian Z."/>
            <person name="Zhu L."/>
            <person name="Gill N."/>
            <person name="Joshi T."/>
            <person name="Libault M."/>
            <person name="Sethuraman A."/>
            <person name="Zhang X."/>
            <person name="Shinozaki K."/>
            <person name="Nguyen H."/>
            <person name="Wing R."/>
            <person name="Cregan P."/>
            <person name="Specht J."/>
            <person name="Grimwood J."/>
            <person name="Rokhsar D."/>
            <person name="Stacey G."/>
            <person name="Shoemaker R."/>
            <person name="Jackson S."/>
        </authorList>
    </citation>
    <scope>NUCLEOTIDE SEQUENCE</scope>
    <source>
        <tissue evidence="2">Callus</tissue>
    </source>
</reference>
<dbReference type="EnsemblPlants" id="KRH17884">
    <property type="protein sequence ID" value="KRH17884"/>
    <property type="gene ID" value="GLYMA_13G024800"/>
</dbReference>
<dbReference type="AlphaFoldDB" id="A0A0R0GHE5"/>
<reference evidence="2 3" key="1">
    <citation type="journal article" date="2010" name="Nature">
        <title>Genome sequence of the palaeopolyploid soybean.</title>
        <authorList>
            <person name="Schmutz J."/>
            <person name="Cannon S.B."/>
            <person name="Schlueter J."/>
            <person name="Ma J."/>
            <person name="Mitros T."/>
            <person name="Nelson W."/>
            <person name="Hyten D.L."/>
            <person name="Song Q."/>
            <person name="Thelen J.J."/>
            <person name="Cheng J."/>
            <person name="Xu D."/>
            <person name="Hellsten U."/>
            <person name="May G.D."/>
            <person name="Yu Y."/>
            <person name="Sakurai T."/>
            <person name="Umezawa T."/>
            <person name="Bhattacharyya M.K."/>
            <person name="Sandhu D."/>
            <person name="Valliyodan B."/>
            <person name="Lindquist E."/>
            <person name="Peto M."/>
            <person name="Grant D."/>
            <person name="Shu S."/>
            <person name="Goodstein D."/>
            <person name="Barry K."/>
            <person name="Futrell-Griggs M."/>
            <person name="Abernathy B."/>
            <person name="Du J."/>
            <person name="Tian Z."/>
            <person name="Zhu L."/>
            <person name="Gill N."/>
            <person name="Joshi T."/>
            <person name="Libault M."/>
            <person name="Sethuraman A."/>
            <person name="Zhang X.-C."/>
            <person name="Shinozaki K."/>
            <person name="Nguyen H.T."/>
            <person name="Wing R.A."/>
            <person name="Cregan P."/>
            <person name="Specht J."/>
            <person name="Grimwood J."/>
            <person name="Rokhsar D."/>
            <person name="Stacey G."/>
            <person name="Shoemaker R.C."/>
            <person name="Jackson S.A."/>
        </authorList>
    </citation>
    <scope>NUCLEOTIDE SEQUENCE [LARGE SCALE GENOMIC DNA]</scope>
    <source>
        <strain evidence="3">cv. Williams 82</strain>
        <tissue evidence="2">Callus</tissue>
    </source>
</reference>
<protein>
    <submittedName>
        <fullName evidence="2 3">Uncharacterized protein</fullName>
    </submittedName>
</protein>
<name>A0A0R0GHE5_SOYBN</name>
<evidence type="ECO:0000313" key="2">
    <source>
        <dbReference type="EMBL" id="KRH17884.1"/>
    </source>
</evidence>
<organism evidence="2">
    <name type="scientific">Glycine max</name>
    <name type="common">Soybean</name>
    <name type="synonym">Glycine hispida</name>
    <dbReference type="NCBI Taxonomy" id="3847"/>
    <lineage>
        <taxon>Eukaryota</taxon>
        <taxon>Viridiplantae</taxon>
        <taxon>Streptophyta</taxon>
        <taxon>Embryophyta</taxon>
        <taxon>Tracheophyta</taxon>
        <taxon>Spermatophyta</taxon>
        <taxon>Magnoliopsida</taxon>
        <taxon>eudicotyledons</taxon>
        <taxon>Gunneridae</taxon>
        <taxon>Pentapetalae</taxon>
        <taxon>rosids</taxon>
        <taxon>fabids</taxon>
        <taxon>Fabales</taxon>
        <taxon>Fabaceae</taxon>
        <taxon>Papilionoideae</taxon>
        <taxon>50 kb inversion clade</taxon>
        <taxon>NPAAA clade</taxon>
        <taxon>indigoferoid/millettioid clade</taxon>
        <taxon>Phaseoleae</taxon>
        <taxon>Glycine</taxon>
        <taxon>Glycine subgen. Soja</taxon>
    </lineage>
</organism>
<feature type="compositionally biased region" description="Polar residues" evidence="1">
    <location>
        <begin position="27"/>
        <end position="39"/>
    </location>
</feature>
<dbReference type="Proteomes" id="UP000008827">
    <property type="component" value="Chromosome 13"/>
</dbReference>
<evidence type="ECO:0000313" key="3">
    <source>
        <dbReference type="EnsemblPlants" id="KRH17884"/>
    </source>
</evidence>
<sequence>MHTPHTHSLLIFPQLSKQVRFSLSLTKNASDDPQLNQEHSYPLLKHTNSLTAK</sequence>